<gene>
    <name evidence="1" type="ORF">EV691_1575</name>
</gene>
<dbReference type="EMBL" id="SMMU01000057">
    <property type="protein sequence ID" value="TCL15562.1"/>
    <property type="molecule type" value="Genomic_DNA"/>
</dbReference>
<dbReference type="RefSeq" id="WP_131301116.1">
    <property type="nucleotide sequence ID" value="NZ_JBHLST010000015.1"/>
</dbReference>
<sequence>MKKRRIAVIGLGNLGRSCAEALLADPTLALAGVVRRNPAPLDWLGDIPVVGHVAELHAVDAALLCVPPGVVLGMANELLQRRLPVVECARLHGDAFLAHKAEMQRVARLRKTPAVVGAGCDPGILSLFRNQFALLIPHGHTRSSLHVGTSLHHSLAAEGIEGVGKALATELKTQDGRLQRYVYVELEPGADAAAAEQAIRQDPLYLDEETLVFPVESVATLEETNRGLVLERHAAASDAGHAALLLEARFNETELAARMMLAAARALPQLQAGAYSLDDLPARVLWGEQGTSAEREWI</sequence>
<dbReference type="SUPFAM" id="SSF51735">
    <property type="entry name" value="NAD(P)-binding Rossmann-fold domains"/>
    <property type="match status" value="1"/>
</dbReference>
<dbReference type="Proteomes" id="UP000295169">
    <property type="component" value="Unassembled WGS sequence"/>
</dbReference>
<dbReference type="AlphaFoldDB" id="A0A4R1NUE0"/>
<evidence type="ECO:0000313" key="2">
    <source>
        <dbReference type="Proteomes" id="UP000295169"/>
    </source>
</evidence>
<proteinExistence type="predicted"/>
<organism evidence="1 2">
    <name type="scientific">Azotobacter chroococcum</name>
    <dbReference type="NCBI Taxonomy" id="353"/>
    <lineage>
        <taxon>Bacteria</taxon>
        <taxon>Pseudomonadati</taxon>
        <taxon>Pseudomonadota</taxon>
        <taxon>Gammaproteobacteria</taxon>
        <taxon>Pseudomonadales</taxon>
        <taxon>Pseudomonadaceae</taxon>
        <taxon>Azotobacter</taxon>
    </lineage>
</organism>
<dbReference type="InterPro" id="IPR036291">
    <property type="entry name" value="NAD(P)-bd_dom_sf"/>
</dbReference>
<accession>A0A4R1NUE0</accession>
<dbReference type="Gene3D" id="3.40.50.720">
    <property type="entry name" value="NAD(P)-binding Rossmann-like Domain"/>
    <property type="match status" value="1"/>
</dbReference>
<dbReference type="SUPFAM" id="SSF55347">
    <property type="entry name" value="Glyceraldehyde-3-phosphate dehydrogenase-like, C-terminal domain"/>
    <property type="match status" value="1"/>
</dbReference>
<name>A0A4R1NUE0_9GAMM</name>
<comment type="caution">
    <text evidence="1">The sequence shown here is derived from an EMBL/GenBank/DDBJ whole genome shotgun (WGS) entry which is preliminary data.</text>
</comment>
<dbReference type="Gene3D" id="3.30.360.10">
    <property type="entry name" value="Dihydrodipicolinate Reductase, domain 2"/>
    <property type="match status" value="1"/>
</dbReference>
<evidence type="ECO:0000313" key="1">
    <source>
        <dbReference type="EMBL" id="TCL15562.1"/>
    </source>
</evidence>
<reference evidence="1 2" key="1">
    <citation type="submission" date="2019-03" db="EMBL/GenBank/DDBJ databases">
        <title>Genomic Encyclopedia of Type Strains, Phase IV (KMG-IV): sequencing the most valuable type-strain genomes for metagenomic binning, comparative biology and taxonomic classification.</title>
        <authorList>
            <person name="Goeker M."/>
        </authorList>
    </citation>
    <scope>NUCLEOTIDE SEQUENCE [LARGE SCALE GENOMIC DNA]</scope>
    <source>
        <strain evidence="1 2">DSM 2286</strain>
    </source>
</reference>
<protein>
    <submittedName>
        <fullName evidence="1">Diaminopimelate dehydrogenase</fullName>
    </submittedName>
</protein>